<keyword evidence="3" id="KW-1185">Reference proteome</keyword>
<dbReference type="OMA" id="ITYIWAW"/>
<reference evidence="3" key="1">
    <citation type="journal article" date="2017" name="Nat. Ecol. Evol.">
        <title>Genome expansion and lineage-specific genetic innovations in the forest pathogenic fungi Armillaria.</title>
        <authorList>
            <person name="Sipos G."/>
            <person name="Prasanna A.N."/>
            <person name="Walter M.C."/>
            <person name="O'Connor E."/>
            <person name="Balint B."/>
            <person name="Krizsan K."/>
            <person name="Kiss B."/>
            <person name="Hess J."/>
            <person name="Varga T."/>
            <person name="Slot J."/>
            <person name="Riley R."/>
            <person name="Boka B."/>
            <person name="Rigling D."/>
            <person name="Barry K."/>
            <person name="Lee J."/>
            <person name="Mihaltcheva S."/>
            <person name="LaButti K."/>
            <person name="Lipzen A."/>
            <person name="Waldron R."/>
            <person name="Moloney N.M."/>
            <person name="Sperisen C."/>
            <person name="Kredics L."/>
            <person name="Vagvoelgyi C."/>
            <person name="Patrignani A."/>
            <person name="Fitzpatrick D."/>
            <person name="Nagy I."/>
            <person name="Doyle S."/>
            <person name="Anderson J.B."/>
            <person name="Grigoriev I.V."/>
            <person name="Gueldener U."/>
            <person name="Muensterkoetter M."/>
            <person name="Nagy L.G."/>
        </authorList>
    </citation>
    <scope>NUCLEOTIDE SEQUENCE [LARGE SCALE GENOMIC DNA]</scope>
    <source>
        <strain evidence="3">C18/9</strain>
    </source>
</reference>
<evidence type="ECO:0000256" key="1">
    <source>
        <dbReference type="SAM" id="Phobius"/>
    </source>
</evidence>
<proteinExistence type="predicted"/>
<keyword evidence="1" id="KW-0812">Transmembrane</keyword>
<keyword evidence="1" id="KW-1133">Transmembrane helix</keyword>
<gene>
    <name evidence="2" type="ORF">ARMOST_14571</name>
</gene>
<evidence type="ECO:0000313" key="3">
    <source>
        <dbReference type="Proteomes" id="UP000219338"/>
    </source>
</evidence>
<dbReference type="AlphaFoldDB" id="A0A284RR20"/>
<keyword evidence="1" id="KW-0472">Membrane</keyword>
<accession>A0A284RR20</accession>
<name>A0A284RR20_ARMOS</name>
<dbReference type="Proteomes" id="UP000219338">
    <property type="component" value="Unassembled WGS sequence"/>
</dbReference>
<evidence type="ECO:0000313" key="2">
    <source>
        <dbReference type="EMBL" id="SJL11168.1"/>
    </source>
</evidence>
<dbReference type="OrthoDB" id="2850875at2759"/>
<sequence>MSPYDSNSHSHWNNDFYQLPVSNGSTADIMIHFLWRVLHYDCDQPYNAAEHFASAAIELIDLVWLPSFWNILVWPFTRLHIARVLCTIDTVLDSNENLGDTFHDLIRDISREVDSGSVVSSASLRDRCEAANLTIERETRRMENAIYRLRKDFDPTRLYYIYTRLCFVCVGLCMAVFFPMLVAWLFFTVSSKHQIRGFSFAFLMGFLAQEGCQRKAYLSKIATNNNRVNMEAITYIWAWRDMRGLLALIAESQLSDVLHAKLFLDSFQTSFMGGDVELWKTRSKIRTLTKFTDKVRAMKKQDAYDDATGPSTACPWCRNAVLRLGCYIREKFYTQVSGSDSRQ</sequence>
<feature type="transmembrane region" description="Helical" evidence="1">
    <location>
        <begin position="158"/>
        <end position="187"/>
    </location>
</feature>
<organism evidence="2 3">
    <name type="scientific">Armillaria ostoyae</name>
    <name type="common">Armillaria root rot fungus</name>
    <dbReference type="NCBI Taxonomy" id="47428"/>
    <lineage>
        <taxon>Eukaryota</taxon>
        <taxon>Fungi</taxon>
        <taxon>Dikarya</taxon>
        <taxon>Basidiomycota</taxon>
        <taxon>Agaricomycotina</taxon>
        <taxon>Agaricomycetes</taxon>
        <taxon>Agaricomycetidae</taxon>
        <taxon>Agaricales</taxon>
        <taxon>Marasmiineae</taxon>
        <taxon>Physalacriaceae</taxon>
        <taxon>Armillaria</taxon>
    </lineage>
</organism>
<dbReference type="EMBL" id="FUEG01000013">
    <property type="protein sequence ID" value="SJL11168.1"/>
    <property type="molecule type" value="Genomic_DNA"/>
</dbReference>
<protein>
    <submittedName>
        <fullName evidence="2">Uncharacterized protein</fullName>
    </submittedName>
</protein>